<protein>
    <submittedName>
        <fullName evidence="2">Uncharacterized protein</fullName>
    </submittedName>
</protein>
<keyword evidence="3" id="KW-1185">Reference proteome</keyword>
<organism evidence="2 3">
    <name type="scientific">Bos mutus</name>
    <name type="common">wild yak</name>
    <dbReference type="NCBI Taxonomy" id="72004"/>
    <lineage>
        <taxon>Eukaryota</taxon>
        <taxon>Metazoa</taxon>
        <taxon>Chordata</taxon>
        <taxon>Craniata</taxon>
        <taxon>Vertebrata</taxon>
        <taxon>Euteleostomi</taxon>
        <taxon>Mammalia</taxon>
        <taxon>Eutheria</taxon>
        <taxon>Laurasiatheria</taxon>
        <taxon>Artiodactyla</taxon>
        <taxon>Ruminantia</taxon>
        <taxon>Pecora</taxon>
        <taxon>Bovidae</taxon>
        <taxon>Bovinae</taxon>
        <taxon>Bos</taxon>
    </lineage>
</organism>
<dbReference type="Proteomes" id="UP000322234">
    <property type="component" value="Unassembled WGS sequence"/>
</dbReference>
<evidence type="ECO:0000313" key="2">
    <source>
        <dbReference type="EMBL" id="MXQ92385.1"/>
    </source>
</evidence>
<feature type="region of interest" description="Disordered" evidence="1">
    <location>
        <begin position="1"/>
        <end position="51"/>
    </location>
</feature>
<sequence length="103" mass="10533">MPALRPPGNDDDDGEGGSFGVWIGGDIPSPGTGQQGTSAHPTESSVSNARVKHPCEGDCHFESERLRLTSPTPPPPASHAGAVSDEPCGPELRVPGAQCPLVP</sequence>
<dbReference type="EMBL" id="VBQZ03000083">
    <property type="protein sequence ID" value="MXQ92385.1"/>
    <property type="molecule type" value="Genomic_DNA"/>
</dbReference>
<dbReference type="AlphaFoldDB" id="A0A6B0RR46"/>
<gene>
    <name evidence="2" type="ORF">E5288_WYG001012</name>
</gene>
<name>A0A6B0RR46_9CETA</name>
<feature type="compositionally biased region" description="Polar residues" evidence="1">
    <location>
        <begin position="31"/>
        <end position="48"/>
    </location>
</feature>
<evidence type="ECO:0000313" key="3">
    <source>
        <dbReference type="Proteomes" id="UP000322234"/>
    </source>
</evidence>
<accession>A0A6B0RR46</accession>
<evidence type="ECO:0000256" key="1">
    <source>
        <dbReference type="SAM" id="MobiDB-lite"/>
    </source>
</evidence>
<reference evidence="2" key="1">
    <citation type="submission" date="2019-10" db="EMBL/GenBank/DDBJ databases">
        <title>The sequence and de novo assembly of the wild yak genome.</title>
        <authorList>
            <person name="Liu Y."/>
        </authorList>
    </citation>
    <scope>NUCLEOTIDE SEQUENCE [LARGE SCALE GENOMIC DNA]</scope>
    <source>
        <strain evidence="2">WY2019</strain>
    </source>
</reference>
<proteinExistence type="predicted"/>
<feature type="region of interest" description="Disordered" evidence="1">
    <location>
        <begin position="64"/>
        <end position="103"/>
    </location>
</feature>
<comment type="caution">
    <text evidence="2">The sequence shown here is derived from an EMBL/GenBank/DDBJ whole genome shotgun (WGS) entry which is preliminary data.</text>
</comment>